<dbReference type="RefSeq" id="WP_021131371.1">
    <property type="nucleotide sequence ID" value="NZ_AQPH01000012.1"/>
</dbReference>
<organism evidence="3 4">
    <name type="scientific">Magnetospirillum fulvum MGU-K5</name>
    <dbReference type="NCBI Taxonomy" id="1316936"/>
    <lineage>
        <taxon>Bacteria</taxon>
        <taxon>Pseudomonadati</taxon>
        <taxon>Pseudomonadota</taxon>
        <taxon>Alphaproteobacteria</taxon>
        <taxon>Rhodospirillales</taxon>
        <taxon>Rhodospirillaceae</taxon>
        <taxon>Magnetospirillum</taxon>
    </lineage>
</organism>
<protein>
    <recommendedName>
        <fullName evidence="2">YCII-related domain-containing protein</fullName>
    </recommendedName>
</protein>
<sequence>MSVFMLSVDYLAPLEQIDQALDAHRAWVDKGFQDGLFLLSGPKTPRTGGAILAYGNDRAEVEARIAEDPFVIGGLARYTVHEMVPRTADPRLAFLIDS</sequence>
<evidence type="ECO:0000259" key="2">
    <source>
        <dbReference type="Pfam" id="PF03795"/>
    </source>
</evidence>
<dbReference type="PANTHER" id="PTHR37828:SF1">
    <property type="entry name" value="YCII-RELATED DOMAIN-CONTAINING PROTEIN"/>
    <property type="match status" value="1"/>
</dbReference>
<comment type="similarity">
    <text evidence="1">Belongs to the YciI family.</text>
</comment>
<evidence type="ECO:0000256" key="1">
    <source>
        <dbReference type="ARBA" id="ARBA00007689"/>
    </source>
</evidence>
<dbReference type="SUPFAM" id="SSF54909">
    <property type="entry name" value="Dimeric alpha+beta barrel"/>
    <property type="match status" value="1"/>
</dbReference>
<dbReference type="Gene3D" id="3.30.70.1060">
    <property type="entry name" value="Dimeric alpha+beta barrel"/>
    <property type="match status" value="1"/>
</dbReference>
<dbReference type="InterPro" id="IPR005545">
    <property type="entry name" value="YCII"/>
</dbReference>
<dbReference type="InterPro" id="IPR011008">
    <property type="entry name" value="Dimeric_a/b-barrel"/>
</dbReference>
<dbReference type="Proteomes" id="UP000015350">
    <property type="component" value="Unassembled WGS sequence"/>
</dbReference>
<dbReference type="PATRIC" id="fig|1316936.3.peg.1009"/>
<dbReference type="EMBL" id="AQPH01000012">
    <property type="protein sequence ID" value="EPY02551.1"/>
    <property type="molecule type" value="Genomic_DNA"/>
</dbReference>
<name>S9TJU5_MAGFU</name>
<feature type="domain" description="YCII-related" evidence="2">
    <location>
        <begin position="2"/>
        <end position="83"/>
    </location>
</feature>
<dbReference type="STRING" id="1316936.K678_05031"/>
<dbReference type="PANTHER" id="PTHR37828">
    <property type="entry name" value="GSR2449 PROTEIN"/>
    <property type="match status" value="1"/>
</dbReference>
<evidence type="ECO:0000313" key="4">
    <source>
        <dbReference type="Proteomes" id="UP000015350"/>
    </source>
</evidence>
<accession>S9TJU5</accession>
<reference evidence="3 4" key="1">
    <citation type="submission" date="2013-04" db="EMBL/GenBank/DDBJ databases">
        <authorList>
            <person name="Kuznetsov B."/>
            <person name="Ivanovsky R."/>
        </authorList>
    </citation>
    <scope>NUCLEOTIDE SEQUENCE [LARGE SCALE GENOMIC DNA]</scope>
    <source>
        <strain evidence="3 4">MGU-K5</strain>
    </source>
</reference>
<comment type="caution">
    <text evidence="3">The sequence shown here is derived from an EMBL/GenBank/DDBJ whole genome shotgun (WGS) entry which is preliminary data.</text>
</comment>
<dbReference type="OrthoDB" id="9814407at2"/>
<dbReference type="AlphaFoldDB" id="S9TJU5"/>
<gene>
    <name evidence="3" type="ORF">K678_05031</name>
</gene>
<dbReference type="Pfam" id="PF03795">
    <property type="entry name" value="YCII"/>
    <property type="match status" value="1"/>
</dbReference>
<proteinExistence type="inferred from homology"/>
<dbReference type="eggNOG" id="COG2350">
    <property type="taxonomic scope" value="Bacteria"/>
</dbReference>
<evidence type="ECO:0000313" key="3">
    <source>
        <dbReference type="EMBL" id="EPY02551.1"/>
    </source>
</evidence>